<comment type="caution">
    <text evidence="2">The sequence shown here is derived from an EMBL/GenBank/DDBJ whole genome shotgun (WGS) entry which is preliminary data.</text>
</comment>
<dbReference type="PANTHER" id="PTHR36558:SF1">
    <property type="entry name" value="RESTRICTION ENDONUCLEASE DOMAIN-CONTAINING PROTEIN-RELATED"/>
    <property type="match status" value="1"/>
</dbReference>
<dbReference type="Gene3D" id="3.90.1570.10">
    <property type="entry name" value="tt1808, chain A"/>
    <property type="match status" value="1"/>
</dbReference>
<dbReference type="CDD" id="cd06260">
    <property type="entry name" value="DUF820-like"/>
    <property type="match status" value="1"/>
</dbReference>
<name>A0ABQ4QEP3_9HYPH</name>
<dbReference type="Pfam" id="PF05685">
    <property type="entry name" value="Uma2"/>
    <property type="match status" value="1"/>
</dbReference>
<reference evidence="2 3" key="1">
    <citation type="journal article" date="2021" name="Front. Microbiol.">
        <title>Comprehensive Comparative Genomics and Phenotyping of Methylobacterium Species.</title>
        <authorList>
            <person name="Alessa O."/>
            <person name="Ogura Y."/>
            <person name="Fujitani Y."/>
            <person name="Takami H."/>
            <person name="Hayashi T."/>
            <person name="Sahin N."/>
            <person name="Tani A."/>
        </authorList>
    </citation>
    <scope>NUCLEOTIDE SEQUENCE [LARGE SCALE GENOMIC DNA]</scope>
    <source>
        <strain evidence="2 3">DSM 23679</strain>
    </source>
</reference>
<dbReference type="InterPro" id="IPR012296">
    <property type="entry name" value="Nuclease_put_TT1808"/>
</dbReference>
<dbReference type="RefSeq" id="WP_238271759.1">
    <property type="nucleotide sequence ID" value="NZ_BPQG01000021.1"/>
</dbReference>
<dbReference type="InterPro" id="IPR008538">
    <property type="entry name" value="Uma2"/>
</dbReference>
<evidence type="ECO:0000313" key="2">
    <source>
        <dbReference type="EMBL" id="GJD43710.1"/>
    </source>
</evidence>
<sequence length="175" mass="19018">MTVDQFLTWAEDRPGRHEILNGEVFAISPQRAQHARAKSRIFVALHAAVRAGGLPCEVFPDGMTVRIDPTTAFEPDALVMCGSRMDADAVEVNDPLIVVEVISPSTKAIDTGVKFAGYFSLASVMHHLIVDPVKRLVIHHRRGAEVIESRIAADGVLRLDPLGLDVPVAEMFADA</sequence>
<protein>
    <recommendedName>
        <fullName evidence="1">Putative restriction endonuclease domain-containing protein</fullName>
    </recommendedName>
</protein>
<evidence type="ECO:0000313" key="3">
    <source>
        <dbReference type="Proteomes" id="UP001055117"/>
    </source>
</evidence>
<dbReference type="EMBL" id="BPQG01000021">
    <property type="protein sequence ID" value="GJD43710.1"/>
    <property type="molecule type" value="Genomic_DNA"/>
</dbReference>
<evidence type="ECO:0000259" key="1">
    <source>
        <dbReference type="Pfam" id="PF05685"/>
    </source>
</evidence>
<feature type="domain" description="Putative restriction endonuclease" evidence="1">
    <location>
        <begin position="3"/>
        <end position="151"/>
    </location>
</feature>
<dbReference type="PANTHER" id="PTHR36558">
    <property type="entry name" value="GLR1098 PROTEIN"/>
    <property type="match status" value="1"/>
</dbReference>
<dbReference type="InterPro" id="IPR011335">
    <property type="entry name" value="Restrct_endonuc-II-like"/>
</dbReference>
<gene>
    <name evidence="2" type="ORF">AFCDBAGC_1563</name>
</gene>
<keyword evidence="3" id="KW-1185">Reference proteome</keyword>
<dbReference type="Proteomes" id="UP001055117">
    <property type="component" value="Unassembled WGS sequence"/>
</dbReference>
<dbReference type="SUPFAM" id="SSF52980">
    <property type="entry name" value="Restriction endonuclease-like"/>
    <property type="match status" value="1"/>
</dbReference>
<proteinExistence type="predicted"/>
<accession>A0ABQ4QEP3</accession>
<organism evidence="2 3">
    <name type="scientific">Methylobacterium cerastii</name>
    <dbReference type="NCBI Taxonomy" id="932741"/>
    <lineage>
        <taxon>Bacteria</taxon>
        <taxon>Pseudomonadati</taxon>
        <taxon>Pseudomonadota</taxon>
        <taxon>Alphaproteobacteria</taxon>
        <taxon>Hyphomicrobiales</taxon>
        <taxon>Methylobacteriaceae</taxon>
        <taxon>Methylobacterium</taxon>
    </lineage>
</organism>